<keyword evidence="4 9" id="KW-0436">Ligase</keyword>
<keyword evidence="6 9" id="KW-0547">Nucleotide-binding</keyword>
<evidence type="ECO:0000256" key="4">
    <source>
        <dbReference type="ARBA" id="ARBA00022598"/>
    </source>
</evidence>
<dbReference type="PANTHER" id="PTHR43692">
    <property type="entry name" value="UDP-N-ACETYLMURAMOYLALANINE--D-GLUTAMATE LIGASE"/>
    <property type="match status" value="1"/>
</dbReference>
<dbReference type="GO" id="GO:0051301">
    <property type="term" value="P:cell division"/>
    <property type="evidence" value="ECO:0007669"/>
    <property type="project" value="UniProtKB-KW"/>
</dbReference>
<dbReference type="Gene3D" id="3.40.50.720">
    <property type="entry name" value="NAD(P)-binding Rossmann-like Domain"/>
    <property type="match status" value="1"/>
</dbReference>
<keyword evidence="9 10" id="KW-0961">Cell wall biogenesis/degradation</keyword>
<evidence type="ECO:0000256" key="5">
    <source>
        <dbReference type="ARBA" id="ARBA00022618"/>
    </source>
</evidence>
<dbReference type="UniPathway" id="UPA00219"/>
<evidence type="ECO:0000256" key="9">
    <source>
        <dbReference type="HAMAP-Rule" id="MF_00639"/>
    </source>
</evidence>
<dbReference type="InterPro" id="IPR036615">
    <property type="entry name" value="Mur_ligase_C_dom_sf"/>
</dbReference>
<comment type="similarity">
    <text evidence="9">Belongs to the MurCDEF family.</text>
</comment>
<evidence type="ECO:0000259" key="11">
    <source>
        <dbReference type="Pfam" id="PF02875"/>
    </source>
</evidence>
<evidence type="ECO:0000313" key="14">
    <source>
        <dbReference type="Proteomes" id="UP000463975"/>
    </source>
</evidence>
<dbReference type="RefSeq" id="WP_160618821.1">
    <property type="nucleotide sequence ID" value="NZ_CP047652.1"/>
</dbReference>
<protein>
    <recommendedName>
        <fullName evidence="9 10">UDP-N-acetylmuramoylalanine--D-glutamate ligase</fullName>
        <ecNumber evidence="9 10">6.3.2.9</ecNumber>
    </recommendedName>
    <alternativeName>
        <fullName evidence="9">D-glutamic acid-adding enzyme</fullName>
    </alternativeName>
    <alternativeName>
        <fullName evidence="9">UDP-N-acetylmuramoyl-L-alanyl-D-glutamate synthetase</fullName>
    </alternativeName>
</protein>
<evidence type="ECO:0000313" key="13">
    <source>
        <dbReference type="EMBL" id="QHI95746.1"/>
    </source>
</evidence>
<dbReference type="AlphaFoldDB" id="A0A6P1NBK9"/>
<dbReference type="SUPFAM" id="SSF51984">
    <property type="entry name" value="MurCD N-terminal domain"/>
    <property type="match status" value="1"/>
</dbReference>
<organism evidence="13 14">
    <name type="scientific">Aristophania vespae</name>
    <dbReference type="NCBI Taxonomy" id="2697033"/>
    <lineage>
        <taxon>Bacteria</taxon>
        <taxon>Pseudomonadati</taxon>
        <taxon>Pseudomonadota</taxon>
        <taxon>Alphaproteobacteria</taxon>
        <taxon>Acetobacterales</taxon>
        <taxon>Acetobacteraceae</taxon>
        <taxon>Aristophania</taxon>
    </lineage>
</organism>
<evidence type="ECO:0000259" key="12">
    <source>
        <dbReference type="Pfam" id="PF08245"/>
    </source>
</evidence>
<dbReference type="KEGG" id="bomb:GT348_05285"/>
<dbReference type="SUPFAM" id="SSF53244">
    <property type="entry name" value="MurD-like peptide ligases, peptide-binding domain"/>
    <property type="match status" value="1"/>
</dbReference>
<dbReference type="SUPFAM" id="SSF53623">
    <property type="entry name" value="MurD-like peptide ligases, catalytic domain"/>
    <property type="match status" value="1"/>
</dbReference>
<keyword evidence="14" id="KW-1185">Reference proteome</keyword>
<dbReference type="Gene3D" id="3.40.1190.10">
    <property type="entry name" value="Mur-like, catalytic domain"/>
    <property type="match status" value="1"/>
</dbReference>
<feature type="domain" description="Mur ligase central" evidence="12">
    <location>
        <begin position="119"/>
        <end position="288"/>
    </location>
</feature>
<dbReference type="InterPro" id="IPR018109">
    <property type="entry name" value="Folylpolyglutamate_synth_CS"/>
</dbReference>
<dbReference type="InterPro" id="IPR013221">
    <property type="entry name" value="Mur_ligase_cen"/>
</dbReference>
<gene>
    <name evidence="9 13" type="primary">murD</name>
    <name evidence="13" type="ORF">GT348_05285</name>
</gene>
<dbReference type="Pfam" id="PF08245">
    <property type="entry name" value="Mur_ligase_M"/>
    <property type="match status" value="1"/>
</dbReference>
<dbReference type="GO" id="GO:0071555">
    <property type="term" value="P:cell wall organization"/>
    <property type="evidence" value="ECO:0007669"/>
    <property type="project" value="UniProtKB-KW"/>
</dbReference>
<keyword evidence="9 10" id="KW-0573">Peptidoglycan synthesis</keyword>
<comment type="function">
    <text evidence="9 10">Cell wall formation. Catalyzes the addition of glutamate to the nucleotide precursor UDP-N-acetylmuramoyl-L-alanine (UMA).</text>
</comment>
<keyword evidence="9 10" id="KW-0133">Cell shape</keyword>
<evidence type="ECO:0000256" key="1">
    <source>
        <dbReference type="ARBA" id="ARBA00004496"/>
    </source>
</evidence>
<dbReference type="PANTHER" id="PTHR43692:SF1">
    <property type="entry name" value="UDP-N-ACETYLMURAMOYLALANINE--D-GLUTAMATE LIGASE"/>
    <property type="match status" value="1"/>
</dbReference>
<dbReference type="NCBIfam" id="TIGR01087">
    <property type="entry name" value="murD"/>
    <property type="match status" value="1"/>
</dbReference>
<evidence type="ECO:0000256" key="2">
    <source>
        <dbReference type="ARBA" id="ARBA00004752"/>
    </source>
</evidence>
<dbReference type="GO" id="GO:0005524">
    <property type="term" value="F:ATP binding"/>
    <property type="evidence" value="ECO:0007669"/>
    <property type="project" value="UniProtKB-UniRule"/>
</dbReference>
<comment type="catalytic activity">
    <reaction evidence="9 10">
        <text>UDP-N-acetyl-alpha-D-muramoyl-L-alanine + D-glutamate + ATP = UDP-N-acetyl-alpha-D-muramoyl-L-alanyl-D-glutamate + ADP + phosphate + H(+)</text>
        <dbReference type="Rhea" id="RHEA:16429"/>
        <dbReference type="ChEBI" id="CHEBI:15378"/>
        <dbReference type="ChEBI" id="CHEBI:29986"/>
        <dbReference type="ChEBI" id="CHEBI:30616"/>
        <dbReference type="ChEBI" id="CHEBI:43474"/>
        <dbReference type="ChEBI" id="CHEBI:83898"/>
        <dbReference type="ChEBI" id="CHEBI:83900"/>
        <dbReference type="ChEBI" id="CHEBI:456216"/>
        <dbReference type="EC" id="6.3.2.9"/>
    </reaction>
</comment>
<reference evidence="13 14" key="1">
    <citation type="submission" date="2020-01" db="EMBL/GenBank/DDBJ databases">
        <title>Genome sequencing of strain KACC 21507.</title>
        <authorList>
            <person name="Heo J."/>
            <person name="Kim S.-J."/>
            <person name="Kim J.-S."/>
            <person name="Hong S.-B."/>
            <person name="Kwon S.-W."/>
        </authorList>
    </citation>
    <scope>NUCLEOTIDE SEQUENCE [LARGE SCALE GENOMIC DNA]</scope>
    <source>
        <strain evidence="13 14">KACC 21507</strain>
    </source>
</reference>
<keyword evidence="5 9" id="KW-0132">Cell division</keyword>
<accession>A0A6P1NBK9</accession>
<evidence type="ECO:0000256" key="3">
    <source>
        <dbReference type="ARBA" id="ARBA00022490"/>
    </source>
</evidence>
<dbReference type="InterPro" id="IPR005762">
    <property type="entry name" value="MurD"/>
</dbReference>
<dbReference type="EMBL" id="CP047652">
    <property type="protein sequence ID" value="QHI95746.1"/>
    <property type="molecule type" value="Genomic_DNA"/>
</dbReference>
<comment type="pathway">
    <text evidence="2 9 10">Cell wall biogenesis; peptidoglycan biosynthesis.</text>
</comment>
<comment type="subcellular location">
    <subcellularLocation>
        <location evidence="1 9 10">Cytoplasm</location>
    </subcellularLocation>
</comment>
<dbReference type="GO" id="GO:0005737">
    <property type="term" value="C:cytoplasm"/>
    <property type="evidence" value="ECO:0007669"/>
    <property type="project" value="UniProtKB-SubCell"/>
</dbReference>
<sequence length="441" mass="48219">MPKLAWPKDLFKDHRYAVCGLGRNGISVVKTLLTMGAEVQAWDDRSPSFEEAPNLTLAPITDLREFDALILSPGIPHYLPSPHPTAILARSQSIPIWSDAELLWRAVRKAGSQAHFVSITGTNGKSTTTSLLAHILKEAGIIVAAGGNLGTASLALPLLNDDGIYLLEMSSYMLERLDHYHAHCAIWLNTTPDHLERHGDMEGYIKAKAHIFDNMGPDDLAILGESAPWTRKILPQLEKKNVPVKTVSVTKSYPFELAPHLPGLHNAQNIQACHEAARFLSVNEETIQKAIISFPGLDHRLKTVTSINNITFINDSKATNAEATSHALKAYDKVIWIAGGIAKAGGIESLAPLFSHVAHVCLIGQDSALLAETLAQYNVPFTQCKILEIAVTESYRLAQELGVDTVLLSPACASFDQYKSFEERGARFAHYARSLSLIAKK</sequence>
<evidence type="ECO:0000256" key="10">
    <source>
        <dbReference type="RuleBase" id="RU003664"/>
    </source>
</evidence>
<dbReference type="PROSITE" id="PS01011">
    <property type="entry name" value="FOLYLPOLYGLU_SYNT_1"/>
    <property type="match status" value="1"/>
</dbReference>
<dbReference type="InterPro" id="IPR036565">
    <property type="entry name" value="Mur-like_cat_sf"/>
</dbReference>
<name>A0A6P1NBK9_9PROT</name>
<feature type="domain" description="Mur ligase C-terminal" evidence="11">
    <location>
        <begin position="299"/>
        <end position="412"/>
    </location>
</feature>
<keyword evidence="3 9" id="KW-0963">Cytoplasm</keyword>
<feature type="binding site" evidence="9">
    <location>
        <begin position="121"/>
        <end position="127"/>
    </location>
    <ligand>
        <name>ATP</name>
        <dbReference type="ChEBI" id="CHEBI:30616"/>
    </ligand>
</feature>
<dbReference type="Proteomes" id="UP000463975">
    <property type="component" value="Chromosome"/>
</dbReference>
<dbReference type="GO" id="GO:0008764">
    <property type="term" value="F:UDP-N-acetylmuramoylalanine-D-glutamate ligase activity"/>
    <property type="evidence" value="ECO:0007669"/>
    <property type="project" value="UniProtKB-UniRule"/>
</dbReference>
<keyword evidence="7 9" id="KW-0067">ATP-binding</keyword>
<evidence type="ECO:0000256" key="6">
    <source>
        <dbReference type="ARBA" id="ARBA00022741"/>
    </source>
</evidence>
<proteinExistence type="inferred from homology"/>
<evidence type="ECO:0000256" key="8">
    <source>
        <dbReference type="ARBA" id="ARBA00023306"/>
    </source>
</evidence>
<keyword evidence="8 9" id="KW-0131">Cell cycle</keyword>
<dbReference type="HAMAP" id="MF_00639">
    <property type="entry name" value="MurD"/>
    <property type="match status" value="1"/>
</dbReference>
<dbReference type="GO" id="GO:0009252">
    <property type="term" value="P:peptidoglycan biosynthetic process"/>
    <property type="evidence" value="ECO:0007669"/>
    <property type="project" value="UniProtKB-UniRule"/>
</dbReference>
<dbReference type="GO" id="GO:0008360">
    <property type="term" value="P:regulation of cell shape"/>
    <property type="evidence" value="ECO:0007669"/>
    <property type="project" value="UniProtKB-KW"/>
</dbReference>
<dbReference type="InterPro" id="IPR004101">
    <property type="entry name" value="Mur_ligase_C"/>
</dbReference>
<dbReference type="GO" id="GO:0004326">
    <property type="term" value="F:tetrahydrofolylpolyglutamate synthase activity"/>
    <property type="evidence" value="ECO:0007669"/>
    <property type="project" value="InterPro"/>
</dbReference>
<dbReference type="EC" id="6.3.2.9" evidence="9 10"/>
<dbReference type="Pfam" id="PF02875">
    <property type="entry name" value="Mur_ligase_C"/>
    <property type="match status" value="1"/>
</dbReference>
<dbReference type="Gene3D" id="3.90.190.20">
    <property type="entry name" value="Mur ligase, C-terminal domain"/>
    <property type="match status" value="1"/>
</dbReference>
<evidence type="ECO:0000256" key="7">
    <source>
        <dbReference type="ARBA" id="ARBA00022840"/>
    </source>
</evidence>